<name>A0A875S936_EENNA</name>
<keyword evidence="1" id="KW-0472">Membrane</keyword>
<dbReference type="GeneID" id="62198201"/>
<sequence>MQGFGAKKYDLPAPYGLKPRKGKKHLKKMDKLAKNYFTTPQRKLIGYLLLLILAALLILQVVRIVKPNNADVAYELDGDTGDSGAVGIDENRQVLKEDIPVVQEKKNVVNLDALVFDEAELVKAAEKLNSKNSN</sequence>
<dbReference type="Proteomes" id="UP000662931">
    <property type="component" value="Chromosome 4"/>
</dbReference>
<keyword evidence="1" id="KW-1133">Transmembrane helix</keyword>
<evidence type="ECO:0000313" key="2">
    <source>
        <dbReference type="EMBL" id="QPG77388.1"/>
    </source>
</evidence>
<keyword evidence="3" id="KW-1185">Reference proteome</keyword>
<accession>A0A875S936</accession>
<proteinExistence type="predicted"/>
<dbReference type="EMBL" id="CP064815">
    <property type="protein sequence ID" value="QPG77388.1"/>
    <property type="molecule type" value="Genomic_DNA"/>
</dbReference>
<dbReference type="KEGG" id="bnn:FOA43_004801"/>
<evidence type="ECO:0000256" key="1">
    <source>
        <dbReference type="SAM" id="Phobius"/>
    </source>
</evidence>
<evidence type="ECO:0000313" key="3">
    <source>
        <dbReference type="Proteomes" id="UP000662931"/>
    </source>
</evidence>
<organism evidence="2 3">
    <name type="scientific">Eeniella nana</name>
    <name type="common">Yeast</name>
    <name type="synonym">Brettanomyces nanus</name>
    <dbReference type="NCBI Taxonomy" id="13502"/>
    <lineage>
        <taxon>Eukaryota</taxon>
        <taxon>Fungi</taxon>
        <taxon>Dikarya</taxon>
        <taxon>Ascomycota</taxon>
        <taxon>Saccharomycotina</taxon>
        <taxon>Pichiomycetes</taxon>
        <taxon>Pichiales</taxon>
        <taxon>Pichiaceae</taxon>
        <taxon>Brettanomyces</taxon>
    </lineage>
</organism>
<reference evidence="2" key="1">
    <citation type="submission" date="2020-10" db="EMBL/GenBank/DDBJ databases">
        <authorList>
            <person name="Roach M.J.R."/>
        </authorList>
    </citation>
    <scope>NUCLEOTIDE SEQUENCE</scope>
    <source>
        <strain evidence="2">CBS 1945</strain>
    </source>
</reference>
<protein>
    <submittedName>
        <fullName evidence="2">Uncharacterized protein</fullName>
    </submittedName>
</protein>
<dbReference type="OrthoDB" id="3997851at2759"/>
<keyword evidence="1" id="KW-0812">Transmembrane</keyword>
<dbReference type="AlphaFoldDB" id="A0A875S936"/>
<dbReference type="RefSeq" id="XP_038780953.1">
    <property type="nucleotide sequence ID" value="XM_038925025.1"/>
</dbReference>
<gene>
    <name evidence="2" type="ORF">FOA43_004801</name>
</gene>
<feature type="transmembrane region" description="Helical" evidence="1">
    <location>
        <begin position="44"/>
        <end position="62"/>
    </location>
</feature>